<dbReference type="EMBL" id="FMHG01000001">
    <property type="protein sequence ID" value="SCJ41116.1"/>
    <property type="molecule type" value="Genomic_DNA"/>
</dbReference>
<dbReference type="InterPro" id="IPR014997">
    <property type="entry name" value="DUF1847"/>
</dbReference>
<sequence length="215" mass="23519">MDHIPAHSCVDCFTTSCSAHDGKNPDFCLTTGLDPQLHQQVLALYQNDALIHRLAVASAEVEAEGYRQWPRVKETVVFARKIGAKKIGIATCVGLVREAGIFAKILRKNGFEVYGVACKVGSTPKSDIGIDEAHQMRPGESCCNPVLQAELLNRAGTDLNVVIGLCVGHDSLFYRYSKAVTTTLVVKDRVLGHNPVAALYTANSYYKDLLQEQTR</sequence>
<reference evidence="1" key="1">
    <citation type="submission" date="2015-09" db="EMBL/GenBank/DDBJ databases">
        <authorList>
            <consortium name="Pathogen Informatics"/>
        </authorList>
    </citation>
    <scope>NUCLEOTIDE SEQUENCE</scope>
    <source>
        <strain evidence="1">2789STDY5834896</strain>
    </source>
</reference>
<proteinExistence type="predicted"/>
<gene>
    <name evidence="1" type="ORF">SAMEA3545359_00256</name>
</gene>
<dbReference type="AlphaFoldDB" id="A0A1C6G747"/>
<dbReference type="Pfam" id="PF08901">
    <property type="entry name" value="DUF1847"/>
    <property type="match status" value="1"/>
</dbReference>
<protein>
    <submittedName>
        <fullName evidence="1">Uncharacterized metal-binding protein conserved in archaea</fullName>
    </submittedName>
</protein>
<accession>A0A1C6G747</accession>
<evidence type="ECO:0000313" key="1">
    <source>
        <dbReference type="EMBL" id="SCJ41116.1"/>
    </source>
</evidence>
<name>A0A1C6G747_9FIRM</name>
<organism evidence="1">
    <name type="scientific">uncultured Anaerotruncus sp</name>
    <dbReference type="NCBI Taxonomy" id="905011"/>
    <lineage>
        <taxon>Bacteria</taxon>
        <taxon>Bacillati</taxon>
        <taxon>Bacillota</taxon>
        <taxon>Clostridia</taxon>
        <taxon>Eubacteriales</taxon>
        <taxon>Oscillospiraceae</taxon>
        <taxon>Anaerotruncus</taxon>
        <taxon>environmental samples</taxon>
    </lineage>
</organism>